<proteinExistence type="predicted"/>
<reference evidence="3" key="2">
    <citation type="submission" date="2014-08" db="EMBL/GenBank/DDBJ databases">
        <authorList>
            <person name="Wibberg D."/>
        </authorList>
    </citation>
    <scope>NUCLEOTIDE SEQUENCE</scope>
</reference>
<dbReference type="EMBL" id="LN515531">
    <property type="protein sequence ID" value="CEA13857.1"/>
    <property type="molecule type" value="Genomic_DNA"/>
</dbReference>
<name>A0A090I971_METFO</name>
<dbReference type="PATRIC" id="fig|2162.9.peg.1562"/>
<dbReference type="Pfam" id="PF01497">
    <property type="entry name" value="Peripla_BP_2"/>
    <property type="match status" value="1"/>
</dbReference>
<dbReference type="STRING" id="2162.BRM9_0208"/>
<dbReference type="KEGG" id="mfi:DSM1535_1524"/>
<dbReference type="SUPFAM" id="SSF53807">
    <property type="entry name" value="Helical backbone' metal receptor"/>
    <property type="match status" value="1"/>
</dbReference>
<sequence>MMESKNKKILIAVIAIIAVVAAVASYLSFSGTNLLTGSNQITDMTGRTVQVPAQVNKVIATSPPSTNLVYILAPDKLGAWNSNLTAEQKKYTPEKYQKLPVVGGWYSTFQGNPENFLAQNPDVIMFDKANLKNSTPTADDMQQLMGSIPVVAMESSINVTNYTPSIQFAGKLLGAEENSTKLINFYEKVLKTVNSTVSTIPQDQKVKVYYAEGPSGLQTDPSGSPHSQLIDLCGGINVAQVPLKQGNGMSDVNMEQVLQWNPEIIITNNPQFFKNIYTNSSWNNVKAVQDHKVYLAPTAPLGWFDRPPGVNTIIGIPWTAKVLYPDKFTSFNMTSLTKEFYQDFYHVTLSDDDVKTIMSNQTI</sequence>
<organism evidence="3">
    <name type="scientific">Methanobacterium formicicum</name>
    <dbReference type="NCBI Taxonomy" id="2162"/>
    <lineage>
        <taxon>Archaea</taxon>
        <taxon>Methanobacteriati</taxon>
        <taxon>Methanobacteriota</taxon>
        <taxon>Methanomada group</taxon>
        <taxon>Methanobacteria</taxon>
        <taxon>Methanobacteriales</taxon>
        <taxon>Methanobacteriaceae</taxon>
        <taxon>Methanobacterium</taxon>
    </lineage>
</organism>
<evidence type="ECO:0000313" key="4">
    <source>
        <dbReference type="Proteomes" id="UP000029661"/>
    </source>
</evidence>
<dbReference type="PANTHER" id="PTHR30535">
    <property type="entry name" value="VITAMIN B12-BINDING PROTEIN"/>
    <property type="match status" value="1"/>
</dbReference>
<dbReference type="Gene3D" id="3.40.50.1980">
    <property type="entry name" value="Nitrogenase molybdenum iron protein domain"/>
    <property type="match status" value="2"/>
</dbReference>
<reference evidence="2 4" key="1">
    <citation type="submission" date="2013-12" db="EMBL/GenBank/DDBJ databases">
        <title>The complete genome sequence of Methanobacterium sp. BRM9.</title>
        <authorList>
            <consortium name="Pastoral Greenhouse Gas Research Consortium"/>
            <person name="Kelly W.J."/>
            <person name="Leahy S.C."/>
            <person name="Perry R."/>
            <person name="Li D."/>
            <person name="Altermann E."/>
            <person name="Lambie S.C."/>
            <person name="Attwood G.T."/>
        </authorList>
    </citation>
    <scope>NUCLEOTIDE SEQUENCE [LARGE SCALE GENOMIC DNA]</scope>
    <source>
        <strain evidence="2 4">BRM9</strain>
    </source>
</reference>
<accession>A0A090I971</accession>
<evidence type="ECO:0000259" key="1">
    <source>
        <dbReference type="PROSITE" id="PS50983"/>
    </source>
</evidence>
<dbReference type="Gene3D" id="1.20.58.2180">
    <property type="match status" value="1"/>
</dbReference>
<dbReference type="EMBL" id="CP006933">
    <property type="protein sequence ID" value="AIS31037.1"/>
    <property type="molecule type" value="Genomic_DNA"/>
</dbReference>
<dbReference type="PROSITE" id="PS50983">
    <property type="entry name" value="FE_B12_PBP"/>
    <property type="match status" value="1"/>
</dbReference>
<dbReference type="AlphaFoldDB" id="A0A090I971"/>
<dbReference type="RefSeq" id="WP_023991296.1">
    <property type="nucleotide sequence ID" value="NZ_JARRCX010000001.1"/>
</dbReference>
<dbReference type="Proteomes" id="UP000029661">
    <property type="component" value="Chromosome"/>
</dbReference>
<evidence type="ECO:0000313" key="2">
    <source>
        <dbReference type="EMBL" id="AIS31037.1"/>
    </source>
</evidence>
<dbReference type="InterPro" id="IPR002491">
    <property type="entry name" value="ABC_transptr_periplasmic_BD"/>
</dbReference>
<dbReference type="KEGG" id="mfc:BRM9_0208"/>
<dbReference type="InterPro" id="IPR050902">
    <property type="entry name" value="ABC_Transporter_SBP"/>
</dbReference>
<evidence type="ECO:0000313" key="3">
    <source>
        <dbReference type="EMBL" id="CEA13857.1"/>
    </source>
</evidence>
<gene>
    <name evidence="2" type="ORF">BRM9_0208</name>
    <name evidence="3" type="ORF">DSM1535_1524</name>
</gene>
<dbReference type="PANTHER" id="PTHR30535:SF34">
    <property type="entry name" value="MOLYBDATE-BINDING PROTEIN MOLA"/>
    <property type="match status" value="1"/>
</dbReference>
<feature type="domain" description="Fe/B12 periplasmic-binding" evidence="1">
    <location>
        <begin position="57"/>
        <end position="327"/>
    </location>
</feature>
<protein>
    <submittedName>
        <fullName evidence="2 3">ABC transporter substrate-binding protein</fullName>
    </submittedName>
</protein>